<dbReference type="EMBL" id="ML208266">
    <property type="protein sequence ID" value="TFK74845.1"/>
    <property type="molecule type" value="Genomic_DNA"/>
</dbReference>
<protein>
    <submittedName>
        <fullName evidence="1">Uncharacterized protein</fullName>
    </submittedName>
</protein>
<evidence type="ECO:0000313" key="2">
    <source>
        <dbReference type="Proteomes" id="UP000308600"/>
    </source>
</evidence>
<reference evidence="1 2" key="1">
    <citation type="journal article" date="2019" name="Nat. Ecol. Evol.">
        <title>Megaphylogeny resolves global patterns of mushroom evolution.</title>
        <authorList>
            <person name="Varga T."/>
            <person name="Krizsan K."/>
            <person name="Foldi C."/>
            <person name="Dima B."/>
            <person name="Sanchez-Garcia M."/>
            <person name="Sanchez-Ramirez S."/>
            <person name="Szollosi G.J."/>
            <person name="Szarkandi J.G."/>
            <person name="Papp V."/>
            <person name="Albert L."/>
            <person name="Andreopoulos W."/>
            <person name="Angelini C."/>
            <person name="Antonin V."/>
            <person name="Barry K.W."/>
            <person name="Bougher N.L."/>
            <person name="Buchanan P."/>
            <person name="Buyck B."/>
            <person name="Bense V."/>
            <person name="Catcheside P."/>
            <person name="Chovatia M."/>
            <person name="Cooper J."/>
            <person name="Damon W."/>
            <person name="Desjardin D."/>
            <person name="Finy P."/>
            <person name="Geml J."/>
            <person name="Haridas S."/>
            <person name="Hughes K."/>
            <person name="Justo A."/>
            <person name="Karasinski D."/>
            <person name="Kautmanova I."/>
            <person name="Kiss B."/>
            <person name="Kocsube S."/>
            <person name="Kotiranta H."/>
            <person name="LaButti K.M."/>
            <person name="Lechner B.E."/>
            <person name="Liimatainen K."/>
            <person name="Lipzen A."/>
            <person name="Lukacs Z."/>
            <person name="Mihaltcheva S."/>
            <person name="Morgado L.N."/>
            <person name="Niskanen T."/>
            <person name="Noordeloos M.E."/>
            <person name="Ohm R.A."/>
            <person name="Ortiz-Santana B."/>
            <person name="Ovrebo C."/>
            <person name="Racz N."/>
            <person name="Riley R."/>
            <person name="Savchenko A."/>
            <person name="Shiryaev A."/>
            <person name="Soop K."/>
            <person name="Spirin V."/>
            <person name="Szebenyi C."/>
            <person name="Tomsovsky M."/>
            <person name="Tulloss R.E."/>
            <person name="Uehling J."/>
            <person name="Grigoriev I.V."/>
            <person name="Vagvolgyi C."/>
            <person name="Papp T."/>
            <person name="Martin F.M."/>
            <person name="Miettinen O."/>
            <person name="Hibbett D.S."/>
            <person name="Nagy L.G."/>
        </authorList>
    </citation>
    <scope>NUCLEOTIDE SEQUENCE [LARGE SCALE GENOMIC DNA]</scope>
    <source>
        <strain evidence="1 2">NL-1719</strain>
    </source>
</reference>
<gene>
    <name evidence="1" type="ORF">BDN72DRAFT_853848</name>
</gene>
<keyword evidence="2" id="KW-1185">Reference proteome</keyword>
<evidence type="ECO:0000313" key="1">
    <source>
        <dbReference type="EMBL" id="TFK74845.1"/>
    </source>
</evidence>
<proteinExistence type="predicted"/>
<accession>A0ACD3B9L5</accession>
<organism evidence="1 2">
    <name type="scientific">Pluteus cervinus</name>
    <dbReference type="NCBI Taxonomy" id="181527"/>
    <lineage>
        <taxon>Eukaryota</taxon>
        <taxon>Fungi</taxon>
        <taxon>Dikarya</taxon>
        <taxon>Basidiomycota</taxon>
        <taxon>Agaricomycotina</taxon>
        <taxon>Agaricomycetes</taxon>
        <taxon>Agaricomycetidae</taxon>
        <taxon>Agaricales</taxon>
        <taxon>Pluteineae</taxon>
        <taxon>Pluteaceae</taxon>
        <taxon>Pluteus</taxon>
    </lineage>
</organism>
<dbReference type="Proteomes" id="UP000308600">
    <property type="component" value="Unassembled WGS sequence"/>
</dbReference>
<sequence>MCRKLSSNIYDGANFISNGPRTTNSTDEIPDLTGKVVIVTDYPFSGIGRYIAQGARFLELDLADLKSIKYVVEEFKKQSQLSVFHPSRGSLARTIKKRDSTTYPLQRRLRRPYTLLTIHYTGILQGILKLTSHDLTDDGYDLQLGVNVLALISTASTAEDKKVRVIKMF</sequence>
<name>A0ACD3B9L5_9AGAR</name>